<dbReference type="FunFam" id="1.20.1250.20:FF:000017">
    <property type="entry name" value="Dipeptide and tripeptide permease A"/>
    <property type="match status" value="1"/>
</dbReference>
<dbReference type="PROSITE" id="PS01023">
    <property type="entry name" value="PTR2_2"/>
    <property type="match status" value="1"/>
</dbReference>
<evidence type="ECO:0000256" key="2">
    <source>
        <dbReference type="ARBA" id="ARBA00022448"/>
    </source>
</evidence>
<organism evidence="11 12">
    <name type="scientific">Neisseria lactamica ATCC 23970</name>
    <dbReference type="NCBI Taxonomy" id="546265"/>
    <lineage>
        <taxon>Bacteria</taxon>
        <taxon>Pseudomonadati</taxon>
        <taxon>Pseudomonadota</taxon>
        <taxon>Betaproteobacteria</taxon>
        <taxon>Neisseriales</taxon>
        <taxon>Neisseriaceae</taxon>
        <taxon>Neisseria</taxon>
    </lineage>
</organism>
<dbReference type="PANTHER" id="PTHR23517:SF15">
    <property type="entry name" value="PROTON-DEPENDENT OLIGOPEPTIDE FAMILY TRANSPORT PROTEIN"/>
    <property type="match status" value="1"/>
</dbReference>
<dbReference type="NCBIfam" id="TIGR00924">
    <property type="entry name" value="yjdL_sub1_fam"/>
    <property type="match status" value="1"/>
</dbReference>
<comment type="subcellular location">
    <subcellularLocation>
        <location evidence="1">Cell membrane</location>
        <topology evidence="1">Multi-pass membrane protein</topology>
    </subcellularLocation>
    <subcellularLocation>
        <location evidence="8">Membrane</location>
        <topology evidence="8">Multi-pass membrane protein</topology>
    </subcellularLocation>
</comment>
<dbReference type="AlphaFoldDB" id="D0WC42"/>
<feature type="transmembrane region" description="Helical" evidence="9">
    <location>
        <begin position="139"/>
        <end position="156"/>
    </location>
</feature>
<keyword evidence="2 8" id="KW-0813">Transport</keyword>
<feature type="transmembrane region" description="Helical" evidence="9">
    <location>
        <begin position="162"/>
        <end position="188"/>
    </location>
</feature>
<keyword evidence="6 9" id="KW-1133">Transmembrane helix</keyword>
<dbReference type="InterPro" id="IPR020846">
    <property type="entry name" value="MFS_dom"/>
</dbReference>
<evidence type="ECO:0000256" key="3">
    <source>
        <dbReference type="ARBA" id="ARBA00022475"/>
    </source>
</evidence>
<evidence type="ECO:0000256" key="9">
    <source>
        <dbReference type="SAM" id="Phobius"/>
    </source>
</evidence>
<evidence type="ECO:0000313" key="12">
    <source>
        <dbReference type="Proteomes" id="UP000003843"/>
    </source>
</evidence>
<gene>
    <name evidence="11" type="ORF">NEILACOT_05121</name>
</gene>
<feature type="domain" description="Major facilitator superfamily (MFS) profile" evidence="10">
    <location>
        <begin position="68"/>
        <end position="528"/>
    </location>
</feature>
<feature type="transmembrane region" description="Helical" evidence="9">
    <location>
        <begin position="228"/>
        <end position="248"/>
    </location>
</feature>
<dbReference type="SUPFAM" id="SSF103473">
    <property type="entry name" value="MFS general substrate transporter"/>
    <property type="match status" value="1"/>
</dbReference>
<evidence type="ECO:0000313" key="11">
    <source>
        <dbReference type="EMBL" id="EEZ74819.1"/>
    </source>
</evidence>
<dbReference type="InterPro" id="IPR000109">
    <property type="entry name" value="POT_fam"/>
</dbReference>
<dbReference type="EMBL" id="ACEQ02000029">
    <property type="protein sequence ID" value="EEZ74819.1"/>
    <property type="molecule type" value="Genomic_DNA"/>
</dbReference>
<feature type="transmembrane region" description="Helical" evidence="9">
    <location>
        <begin position="328"/>
        <end position="356"/>
    </location>
</feature>
<dbReference type="GO" id="GO:0015333">
    <property type="term" value="F:peptide:proton symporter activity"/>
    <property type="evidence" value="ECO:0007669"/>
    <property type="project" value="UniProtKB-ARBA"/>
</dbReference>
<dbReference type="GO" id="GO:0035443">
    <property type="term" value="P:tripeptide transmembrane transport"/>
    <property type="evidence" value="ECO:0007669"/>
    <property type="project" value="UniProtKB-ARBA"/>
</dbReference>
<keyword evidence="5" id="KW-0571">Peptide transport</keyword>
<keyword evidence="7 9" id="KW-0472">Membrane</keyword>
<accession>D0WC42</accession>
<feature type="transmembrane region" description="Helical" evidence="9">
    <location>
        <begin position="200"/>
        <end position="222"/>
    </location>
</feature>
<evidence type="ECO:0000256" key="4">
    <source>
        <dbReference type="ARBA" id="ARBA00022692"/>
    </source>
</evidence>
<comment type="caution">
    <text evidence="11">The sequence shown here is derived from an EMBL/GenBank/DDBJ whole genome shotgun (WGS) entry which is preliminary data.</text>
</comment>
<keyword evidence="5" id="KW-0653">Protein transport</keyword>
<feature type="transmembrane region" description="Helical" evidence="9">
    <location>
        <begin position="431"/>
        <end position="450"/>
    </location>
</feature>
<feature type="transmembrane region" description="Helical" evidence="9">
    <location>
        <begin position="376"/>
        <end position="393"/>
    </location>
</feature>
<keyword evidence="4 8" id="KW-0812">Transmembrane</keyword>
<reference evidence="11 12" key="1">
    <citation type="submission" date="2009-10" db="EMBL/GenBank/DDBJ databases">
        <authorList>
            <person name="Weinstock G."/>
            <person name="Sodergren E."/>
            <person name="Clifton S."/>
            <person name="Fulton L."/>
            <person name="Fulton B."/>
            <person name="Courtney L."/>
            <person name="Fronick C."/>
            <person name="Harrison M."/>
            <person name="Strong C."/>
            <person name="Farmer C."/>
            <person name="Delahaunty K."/>
            <person name="Markovic C."/>
            <person name="Hall O."/>
            <person name="Minx P."/>
            <person name="Tomlinson C."/>
            <person name="Mitreva M."/>
            <person name="Nelson J."/>
            <person name="Hou S."/>
            <person name="Wollam A."/>
            <person name="Pepin K.H."/>
            <person name="Johnson M."/>
            <person name="Bhonagiri V."/>
            <person name="Nash W.E."/>
            <person name="Warren W."/>
            <person name="Chinwalla A."/>
            <person name="Mardis E.R."/>
            <person name="Wilson R.K."/>
        </authorList>
    </citation>
    <scope>NUCLEOTIDE SEQUENCE [LARGE SCALE GENOMIC DNA]</scope>
    <source>
        <strain evidence="11 12">ATCC 23970</strain>
    </source>
</reference>
<feature type="transmembrane region" description="Helical" evidence="9">
    <location>
        <begin position="501"/>
        <end position="520"/>
    </location>
</feature>
<evidence type="ECO:0000256" key="6">
    <source>
        <dbReference type="ARBA" id="ARBA00022989"/>
    </source>
</evidence>
<feature type="transmembrane region" description="Helical" evidence="9">
    <location>
        <begin position="405"/>
        <end position="425"/>
    </location>
</feature>
<evidence type="ECO:0000256" key="5">
    <source>
        <dbReference type="ARBA" id="ARBA00022856"/>
    </source>
</evidence>
<dbReference type="GO" id="GO:0042937">
    <property type="term" value="F:tripeptide transmembrane transporter activity"/>
    <property type="evidence" value="ECO:0007669"/>
    <property type="project" value="UniProtKB-ARBA"/>
</dbReference>
<comment type="similarity">
    <text evidence="8">Belongs to the major facilitator superfamily. Proton-dependent oligopeptide transporter (POT/PTR) (TC 2.A.17) family.</text>
</comment>
<evidence type="ECO:0000256" key="7">
    <source>
        <dbReference type="ARBA" id="ARBA00023136"/>
    </source>
</evidence>
<feature type="transmembrane region" description="Helical" evidence="9">
    <location>
        <begin position="471"/>
        <end position="489"/>
    </location>
</feature>
<dbReference type="GO" id="GO:0005886">
    <property type="term" value="C:plasma membrane"/>
    <property type="evidence" value="ECO:0007669"/>
    <property type="project" value="UniProtKB-SubCell"/>
</dbReference>
<feature type="transmembrane region" description="Helical" evidence="9">
    <location>
        <begin position="269"/>
        <end position="289"/>
    </location>
</feature>
<dbReference type="InterPro" id="IPR005279">
    <property type="entry name" value="Dipep/tripep_permease"/>
</dbReference>
<dbReference type="Gene3D" id="1.20.1250.20">
    <property type="entry name" value="MFS general substrate transporter like domains"/>
    <property type="match status" value="1"/>
</dbReference>
<evidence type="ECO:0000256" key="8">
    <source>
        <dbReference type="RuleBase" id="RU003755"/>
    </source>
</evidence>
<dbReference type="CDD" id="cd17346">
    <property type="entry name" value="MFS_DtpA_like"/>
    <property type="match status" value="1"/>
</dbReference>
<dbReference type="Proteomes" id="UP000003843">
    <property type="component" value="Unassembled WGS sequence"/>
</dbReference>
<dbReference type="InterPro" id="IPR050171">
    <property type="entry name" value="MFS_Transporters"/>
</dbReference>
<dbReference type="PROSITE" id="PS50850">
    <property type="entry name" value="MFS"/>
    <property type="match status" value="1"/>
</dbReference>
<protein>
    <submittedName>
        <fullName evidence="11">Amino acid/peptide transporter</fullName>
    </submittedName>
</protein>
<dbReference type="PANTHER" id="PTHR23517">
    <property type="entry name" value="RESISTANCE PROTEIN MDTM, PUTATIVE-RELATED-RELATED"/>
    <property type="match status" value="1"/>
</dbReference>
<evidence type="ECO:0000259" key="10">
    <source>
        <dbReference type="PROSITE" id="PS50850"/>
    </source>
</evidence>
<name>D0WC42_NEILA</name>
<dbReference type="GO" id="GO:0071916">
    <property type="term" value="F:dipeptide transmembrane transporter activity"/>
    <property type="evidence" value="ECO:0007669"/>
    <property type="project" value="UniProtKB-ARBA"/>
</dbReference>
<feature type="transmembrane region" description="Helical" evidence="9">
    <location>
        <begin position="74"/>
        <end position="93"/>
    </location>
</feature>
<dbReference type="InterPro" id="IPR036259">
    <property type="entry name" value="MFS_trans_sf"/>
</dbReference>
<proteinExistence type="inferred from homology"/>
<dbReference type="InterPro" id="IPR018456">
    <property type="entry name" value="PTR2_symporter_CS"/>
</dbReference>
<keyword evidence="3" id="KW-1003">Cell membrane</keyword>
<sequence>MTAKTAAHHLTKNDNIGYKPIFIQKTPPPSASVSDGIERKSFRRTFISRHPARTGEKTFFGHPFQLSTLFHIELWERFSFYGMQGILLIYLYYTADKGGLGIDKTLAGGIVGAYSGSVYLSTILGAWFADRVWGAEKTLFLSGIVVMLGHIVLAAAPGLYGLLIGLIFIALGSGGVKSTASSMVGALYEQDEMRPLRDAGFSIFYIAINIGGFLGPLLTGLLQENIGFHYGFGAAAVGMAFGLWRYSLGRKNLPHPTVPHPLSKGQGKTAAAVGIALIAALATAIKTGLVNLDNFSGILLSTVILAVIAYFARLLTNPRVSSDNKRHIIAYIPLFLTICMFWAVWFQIYTVATVYFDETVNRTIGSFTVPVAWKDSMQSLWVILFSGLMAAMWTKMGRKQPKTPLKFAMAVFVTGASFLGFIPFISAGTPMPIAVFALIVLAITIGELMISPIALSISTKIAPPLFKTQMVALNFLAFSLGFTLGGVLFEKGYQAGDEIGFYRLLFYIGAATGFLLLLLVPKLNKMLEGTD</sequence>
<evidence type="ECO:0000256" key="1">
    <source>
        <dbReference type="ARBA" id="ARBA00004651"/>
    </source>
</evidence>
<dbReference type="Pfam" id="PF00854">
    <property type="entry name" value="PTR2"/>
    <property type="match status" value="1"/>
</dbReference>
<feature type="transmembrane region" description="Helical" evidence="9">
    <location>
        <begin position="105"/>
        <end position="127"/>
    </location>
</feature>
<feature type="transmembrane region" description="Helical" evidence="9">
    <location>
        <begin position="295"/>
        <end position="316"/>
    </location>
</feature>